<accession>A0ACD3Z6I5</accession>
<sequence>MLSKRALTVLPKQAVPSRLSCSLRLFSHSVKPLAYEVHEPPQRRTHELEKPILLLHGLFGSKANFRGVGKALAHELGRYVYALDLRNHGESPQHIRHDYLALAEDVVDFIHEERLSQPTLIGHSMGAKTAMTVALHSPDLLADMIAVDNAPVAHILEDNFAGYIEGMHKVESANVTRRSQADKILEEHEKVSGSGAPPAVLPMRLRRNSANTITKSPVVRQFLLGNLDRLESDGTLRFRIPLHILGQSWQNLGHFPYDNPCETEFDKPALFIRGTQSNYITDDDLVPISQFFPNFSLTDIDAGHWVISKQPEAFTKAVVAFLQSSK</sequence>
<gene>
    <name evidence="1" type="ORF">LCI18_007701</name>
</gene>
<proteinExistence type="predicted"/>
<dbReference type="Proteomes" id="UP000830768">
    <property type="component" value="Chromosome 6"/>
</dbReference>
<name>A0ACD3Z6I5_FUSSC</name>
<evidence type="ECO:0000313" key="1">
    <source>
        <dbReference type="EMBL" id="UPK96766.1"/>
    </source>
</evidence>
<protein>
    <submittedName>
        <fullName evidence="1">Uncharacterized protein</fullName>
    </submittedName>
</protein>
<dbReference type="EMBL" id="CP090035">
    <property type="protein sequence ID" value="UPK96766.1"/>
    <property type="molecule type" value="Genomic_DNA"/>
</dbReference>
<organism evidence="1 2">
    <name type="scientific">Fusarium solani subsp. cucurbitae</name>
    <name type="common">Neocosmosporum cucurbitae</name>
    <dbReference type="NCBI Taxonomy" id="2747967"/>
    <lineage>
        <taxon>Eukaryota</taxon>
        <taxon>Fungi</taxon>
        <taxon>Dikarya</taxon>
        <taxon>Ascomycota</taxon>
        <taxon>Pezizomycotina</taxon>
        <taxon>Sordariomycetes</taxon>
        <taxon>Hypocreomycetidae</taxon>
        <taxon>Hypocreales</taxon>
        <taxon>Nectriaceae</taxon>
        <taxon>Fusarium</taxon>
        <taxon>Fusarium solani species complex</taxon>
    </lineage>
</organism>
<evidence type="ECO:0000313" key="2">
    <source>
        <dbReference type="Proteomes" id="UP000830768"/>
    </source>
</evidence>
<keyword evidence="2" id="KW-1185">Reference proteome</keyword>
<reference evidence="1" key="1">
    <citation type="submission" date="2021-11" db="EMBL/GenBank/DDBJ databases">
        <title>Fusarium solani-melongenae Genome sequencing and assembly.</title>
        <authorList>
            <person name="Xie S."/>
            <person name="Huang L."/>
            <person name="Zhang X."/>
        </authorList>
    </citation>
    <scope>NUCLEOTIDE SEQUENCE</scope>
    <source>
        <strain evidence="1">CRI 24-3</strain>
    </source>
</reference>